<reference evidence="3" key="1">
    <citation type="journal article" date="2019" name="Int. J. Syst. Evol. Microbiol.">
        <title>The Global Catalogue of Microorganisms (GCM) 10K type strain sequencing project: providing services to taxonomists for standard genome sequencing and annotation.</title>
        <authorList>
            <consortium name="The Broad Institute Genomics Platform"/>
            <consortium name="The Broad Institute Genome Sequencing Center for Infectious Disease"/>
            <person name="Wu L."/>
            <person name="Ma J."/>
        </authorList>
    </citation>
    <scope>NUCLEOTIDE SEQUENCE [LARGE SCALE GENOMIC DNA]</scope>
    <source>
        <strain evidence="3">KCTC 52168</strain>
    </source>
</reference>
<feature type="transmembrane region" description="Helical" evidence="1">
    <location>
        <begin position="47"/>
        <end position="65"/>
    </location>
</feature>
<feature type="transmembrane region" description="Helical" evidence="1">
    <location>
        <begin position="221"/>
        <end position="242"/>
    </location>
</feature>
<dbReference type="RefSeq" id="WP_377304445.1">
    <property type="nucleotide sequence ID" value="NZ_CP180191.1"/>
</dbReference>
<feature type="transmembrane region" description="Helical" evidence="1">
    <location>
        <begin position="153"/>
        <end position="169"/>
    </location>
</feature>
<comment type="caution">
    <text evidence="2">The sequence shown here is derived from an EMBL/GenBank/DDBJ whole genome shotgun (WGS) entry which is preliminary data.</text>
</comment>
<accession>A0ABV7H7B9</accession>
<dbReference type="EMBL" id="JBHRTI010000007">
    <property type="protein sequence ID" value="MFC3148456.1"/>
    <property type="molecule type" value="Genomic_DNA"/>
</dbReference>
<keyword evidence="3" id="KW-1185">Reference proteome</keyword>
<keyword evidence="1" id="KW-0812">Transmembrane</keyword>
<feature type="transmembrane region" description="Helical" evidence="1">
    <location>
        <begin position="181"/>
        <end position="201"/>
    </location>
</feature>
<evidence type="ECO:0000256" key="1">
    <source>
        <dbReference type="SAM" id="Phobius"/>
    </source>
</evidence>
<feature type="transmembrane region" description="Helical" evidence="1">
    <location>
        <begin position="249"/>
        <end position="265"/>
    </location>
</feature>
<dbReference type="PROSITE" id="PS51318">
    <property type="entry name" value="TAT"/>
    <property type="match status" value="1"/>
</dbReference>
<feature type="transmembrane region" description="Helical" evidence="1">
    <location>
        <begin position="102"/>
        <end position="124"/>
    </location>
</feature>
<sequence>MLSAESGLRRRIMLAATLALAGGLVAGSGMAIMQAAGVSAGLLRLQVLFLVVSLLLLGLGVFAQGRLSRPGTLLALCAVLAASLLLPWLLSGGVQARWLALGAFRLHLAPVVLPALLVLLGGLLDHAGFRGQRAALAVLGVAGLALMLQPDPAQLLALTLAAALLWMSARPPGAALGRHAAWALVIGAVGLGLTVIAWQRAEPLAAVPHVEGILHLAAAQGPWMLAAALLAIVSLLAALLMVQSRGARAAAAYFCTLLALAPLQVTPVPLLGFGAGPLLGWGTMALAVLALKDAGHGRAD</sequence>
<gene>
    <name evidence="2" type="ORF">ACFOEN_12565</name>
</gene>
<evidence type="ECO:0000313" key="3">
    <source>
        <dbReference type="Proteomes" id="UP001595556"/>
    </source>
</evidence>
<protein>
    <submittedName>
        <fullName evidence="2">Uncharacterized protein</fullName>
    </submittedName>
</protein>
<evidence type="ECO:0000313" key="2">
    <source>
        <dbReference type="EMBL" id="MFC3148456.1"/>
    </source>
</evidence>
<name>A0ABV7H7B9_9BURK</name>
<organism evidence="2 3">
    <name type="scientific">Piscinibacterium candidicorallinum</name>
    <dbReference type="NCBI Taxonomy" id="1793872"/>
    <lineage>
        <taxon>Bacteria</taxon>
        <taxon>Pseudomonadati</taxon>
        <taxon>Pseudomonadota</taxon>
        <taxon>Betaproteobacteria</taxon>
        <taxon>Burkholderiales</taxon>
        <taxon>Piscinibacterium</taxon>
    </lineage>
</organism>
<dbReference type="InterPro" id="IPR006311">
    <property type="entry name" value="TAT_signal"/>
</dbReference>
<keyword evidence="1" id="KW-1133">Transmembrane helix</keyword>
<feature type="transmembrane region" description="Helical" evidence="1">
    <location>
        <begin position="131"/>
        <end position="147"/>
    </location>
</feature>
<dbReference type="Proteomes" id="UP001595556">
    <property type="component" value="Unassembled WGS sequence"/>
</dbReference>
<feature type="transmembrane region" description="Helical" evidence="1">
    <location>
        <begin position="72"/>
        <end position="90"/>
    </location>
</feature>
<proteinExistence type="predicted"/>
<keyword evidence="1" id="KW-0472">Membrane</keyword>